<evidence type="ECO:0000256" key="5">
    <source>
        <dbReference type="PROSITE-ProRule" id="PRU01077"/>
    </source>
</evidence>
<evidence type="ECO:0000313" key="12">
    <source>
        <dbReference type="Proteomes" id="UP000316079"/>
    </source>
</evidence>
<dbReference type="InterPro" id="IPR036028">
    <property type="entry name" value="SH3-like_dom_sf"/>
</dbReference>
<feature type="domain" description="SH3" evidence="8">
    <location>
        <begin position="798"/>
        <end position="857"/>
    </location>
</feature>
<dbReference type="OrthoDB" id="5981864at2759"/>
<dbReference type="InterPro" id="IPR001452">
    <property type="entry name" value="SH3_domain"/>
</dbReference>
<evidence type="ECO:0000313" key="11">
    <source>
        <dbReference type="EMBL" id="TRZ01932.1"/>
    </source>
</evidence>
<keyword evidence="3 5" id="KW-0175">Coiled coil</keyword>
<dbReference type="Gene3D" id="2.30.30.40">
    <property type="entry name" value="SH3 Domains"/>
    <property type="match status" value="1"/>
</dbReference>
<dbReference type="STRING" id="623744.A0A553RIB7"/>
<dbReference type="CDD" id="cd07656">
    <property type="entry name" value="F-BAR_srGAP"/>
    <property type="match status" value="1"/>
</dbReference>
<dbReference type="Pfam" id="PF00611">
    <property type="entry name" value="FCH"/>
    <property type="match status" value="1"/>
</dbReference>
<gene>
    <name evidence="11" type="ORF">DNTS_012386</name>
</gene>
<feature type="region of interest" description="Disordered" evidence="7">
    <location>
        <begin position="961"/>
        <end position="985"/>
    </location>
</feature>
<feature type="compositionally biased region" description="Basic and acidic residues" evidence="7">
    <location>
        <begin position="858"/>
        <end position="870"/>
    </location>
</feature>
<dbReference type="InterPro" id="IPR000198">
    <property type="entry name" value="RhoGAP_dom"/>
</dbReference>
<dbReference type="SUPFAM" id="SSF48350">
    <property type="entry name" value="GTPase activation domain, GAP"/>
    <property type="match status" value="1"/>
</dbReference>
<dbReference type="InterPro" id="IPR001060">
    <property type="entry name" value="FCH_dom"/>
</dbReference>
<dbReference type="EMBL" id="SRMA01024030">
    <property type="protein sequence ID" value="TRZ01932.1"/>
    <property type="molecule type" value="Genomic_DNA"/>
</dbReference>
<evidence type="ECO:0000256" key="7">
    <source>
        <dbReference type="SAM" id="MobiDB-lite"/>
    </source>
</evidence>
<dbReference type="InterPro" id="IPR035678">
    <property type="entry name" value="srGAP4_SH3"/>
</dbReference>
<accession>A0A553RIB7</accession>
<dbReference type="PROSITE" id="PS51741">
    <property type="entry name" value="F_BAR"/>
    <property type="match status" value="1"/>
</dbReference>
<feature type="compositionally biased region" description="Polar residues" evidence="7">
    <location>
        <begin position="875"/>
        <end position="915"/>
    </location>
</feature>
<dbReference type="PANTHER" id="PTHR14166">
    <property type="entry name" value="SLIT-ROBO RHO GTPASE ACTIVATING PROTEIN"/>
    <property type="match status" value="1"/>
</dbReference>
<feature type="domain" description="F-BAR" evidence="10">
    <location>
        <begin position="22"/>
        <end position="301"/>
    </location>
</feature>
<evidence type="ECO:0000256" key="2">
    <source>
        <dbReference type="ARBA" id="ARBA00022468"/>
    </source>
</evidence>
<keyword evidence="1 4" id="KW-0728">SH3 domain</keyword>
<dbReference type="InterPro" id="IPR031160">
    <property type="entry name" value="F_BAR_dom"/>
</dbReference>
<dbReference type="Gene3D" id="1.20.1270.60">
    <property type="entry name" value="Arfaptin homology (AH) domain/BAR domain"/>
    <property type="match status" value="1"/>
</dbReference>
<dbReference type="Proteomes" id="UP000316079">
    <property type="component" value="Unassembled WGS sequence"/>
</dbReference>
<dbReference type="PROSITE" id="PS50238">
    <property type="entry name" value="RHOGAP"/>
    <property type="match status" value="1"/>
</dbReference>
<organism evidence="11 12">
    <name type="scientific">Danionella cerebrum</name>
    <dbReference type="NCBI Taxonomy" id="2873325"/>
    <lineage>
        <taxon>Eukaryota</taxon>
        <taxon>Metazoa</taxon>
        <taxon>Chordata</taxon>
        <taxon>Craniata</taxon>
        <taxon>Vertebrata</taxon>
        <taxon>Euteleostomi</taxon>
        <taxon>Actinopterygii</taxon>
        <taxon>Neopterygii</taxon>
        <taxon>Teleostei</taxon>
        <taxon>Ostariophysi</taxon>
        <taxon>Cypriniformes</taxon>
        <taxon>Danionidae</taxon>
        <taxon>Danioninae</taxon>
        <taxon>Danionella</taxon>
    </lineage>
</organism>
<reference evidence="11 12" key="1">
    <citation type="journal article" date="2019" name="Sci. Data">
        <title>Hybrid genome assembly and annotation of Danionella translucida.</title>
        <authorList>
            <person name="Kadobianskyi M."/>
            <person name="Schulze L."/>
            <person name="Schuelke M."/>
            <person name="Judkewitz B."/>
        </authorList>
    </citation>
    <scope>NUCLEOTIDE SEQUENCE [LARGE SCALE GENOMIC DNA]</scope>
    <source>
        <strain evidence="11 12">Bolton</strain>
    </source>
</reference>
<evidence type="ECO:0000256" key="1">
    <source>
        <dbReference type="ARBA" id="ARBA00022443"/>
    </source>
</evidence>
<dbReference type="GO" id="GO:0005096">
    <property type="term" value="F:GTPase activator activity"/>
    <property type="evidence" value="ECO:0007669"/>
    <property type="project" value="UniProtKB-KW"/>
</dbReference>
<feature type="region of interest" description="Disordered" evidence="7">
    <location>
        <begin position="858"/>
        <end position="925"/>
    </location>
</feature>
<evidence type="ECO:0000259" key="8">
    <source>
        <dbReference type="PROSITE" id="PS50002"/>
    </source>
</evidence>
<dbReference type="SMART" id="SM00055">
    <property type="entry name" value="FCH"/>
    <property type="match status" value="1"/>
</dbReference>
<comment type="caution">
    <text evidence="11">The sequence shown here is derived from an EMBL/GenBank/DDBJ whole genome shotgun (WGS) entry which is preliminary data.</text>
</comment>
<feature type="region of interest" description="Disordered" evidence="7">
    <location>
        <begin position="379"/>
        <end position="413"/>
    </location>
</feature>
<dbReference type="SUPFAM" id="SSF50044">
    <property type="entry name" value="SH3-domain"/>
    <property type="match status" value="1"/>
</dbReference>
<evidence type="ECO:0000259" key="10">
    <source>
        <dbReference type="PROSITE" id="PS51741"/>
    </source>
</evidence>
<feature type="coiled-coil region" evidence="6">
    <location>
        <begin position="7"/>
        <end position="34"/>
    </location>
</feature>
<dbReference type="CDD" id="cd11956">
    <property type="entry name" value="SH3_srGAP4"/>
    <property type="match status" value="1"/>
</dbReference>
<dbReference type="SUPFAM" id="SSF103657">
    <property type="entry name" value="BAR/IMD domain-like"/>
    <property type="match status" value="1"/>
</dbReference>
<dbReference type="InterPro" id="IPR027267">
    <property type="entry name" value="AH/BAR_dom_sf"/>
</dbReference>
<feature type="compositionally biased region" description="Low complexity" evidence="7">
    <location>
        <begin position="970"/>
        <end position="984"/>
    </location>
</feature>
<keyword evidence="12" id="KW-1185">Reference proteome</keyword>
<keyword evidence="2" id="KW-0343">GTPase activation</keyword>
<dbReference type="PROSITE" id="PS50002">
    <property type="entry name" value="SH3"/>
    <property type="match status" value="1"/>
</dbReference>
<evidence type="ECO:0000259" key="9">
    <source>
        <dbReference type="PROSITE" id="PS50238"/>
    </source>
</evidence>
<dbReference type="AlphaFoldDB" id="A0A553RIB7"/>
<dbReference type="InterPro" id="IPR051627">
    <property type="entry name" value="SLIT-ROBO_RhoGAP"/>
</dbReference>
<feature type="compositionally biased region" description="Polar residues" evidence="7">
    <location>
        <begin position="391"/>
        <end position="401"/>
    </location>
</feature>
<evidence type="ECO:0000256" key="3">
    <source>
        <dbReference type="ARBA" id="ARBA00023054"/>
    </source>
</evidence>
<protein>
    <recommendedName>
        <fullName evidence="13">SLIT-ROBO Rho GTPase-activating protein 3</fullName>
    </recommendedName>
</protein>
<dbReference type="FunFam" id="1.20.1270.60:FF:000059">
    <property type="entry name" value="Rho GTPase activating protein 4b"/>
    <property type="match status" value="1"/>
</dbReference>
<dbReference type="SMART" id="SM00326">
    <property type="entry name" value="SH3"/>
    <property type="match status" value="1"/>
</dbReference>
<dbReference type="FunFam" id="1.10.555.10:FF:000026">
    <property type="entry name" value="Rho GTPase activating protein 4"/>
    <property type="match status" value="1"/>
</dbReference>
<dbReference type="SMART" id="SM00324">
    <property type="entry name" value="RhoGAP"/>
    <property type="match status" value="1"/>
</dbReference>
<evidence type="ECO:0000256" key="6">
    <source>
        <dbReference type="SAM" id="Coils"/>
    </source>
</evidence>
<dbReference type="FunFam" id="2.30.30.40:FF:000136">
    <property type="entry name" value="Rho GTPase activating protein 4"/>
    <property type="match status" value="1"/>
</dbReference>
<sequence length="1012" mass="112998">MTSHGKLRKEKGSLAEYETQIKEVRGQLAEQMKILDAQLEVKTQQLQDLSEYLRRRGEIEAEYARSLEKLSEKFKTKRKEQMDLSVAQCWSVLLTQTRQESRDHSSMSELCGNTLTQRLSHCIEDTHRLAKRSKEVGLQMQDELLKVTTELQTALKTYHQYHIDCLAAEGKLKEATRLEEKQTGKSADLGLIQSAGQRRSSVKKMERLMEKRQGKVQETQLKCTKARNDYLLNLAAANASMNKYYLQDICTLIDCTDLGYHLSVTRVIRGYLSNKTRIVQNMKNGLQQVDSALTGLNQGQDRDSLLQAHNTAFCLPFRFQYHPHEGDQVCEVSAEGQVRYELETRFQQLQSRLASITLETDEVSKTMKTTHSNLLESICDDDCNPTPDASAPTSVESSTEGTGAKPSLAKRRANQQDTETFYFTKVKEHVSGSSLISKLQAKHDLLKDAIQKAEAIDSDPSRYVSQPHLSLCDHVLFTHAYTGRNPANICSGFLAAGLCALSRNENQSIEMQPGRAVRVRKARPCSQYNHKLFSGDMLSFIQIVLFNTLLPPSFHGFLNLGAALIVLLFERRRRMSRTQSSGQQIPLVVESCIRFINLHGLHHEGIFRVPGSQTEVNHIRDAFERGEDPLTDSESDIDSVAGVLKLYFRGLEKPLFPEESFSQLMECVQMENMAEKVTQMKTITSCFPRPLVIVMRYLFAFLHHVSQYSDENMMQPYNLAVCFGPSLLRGAEMAGDEVTLAPQINDLVKTMILHHESIFPGPSELPGPVYEKCMTLEQEYCEPITEEGEGDPEHPPSEDECEAVAMFDYVARSAAELSFKQGDHLLLHSKASADWWRGEVGGVRGLIPHKYISVVEGTDRKDRGKKEESRGGSTGNLAEDQQQSEHSTRMRVNSDSASLPGRQRTSSGGSNSMAGGTTGSGSPIRKLTLQVPEGRLILPPQATAEVSRQMNSVFKELLSRQPPLEASGLSVSSSSPPAAVPSAPCATARPLVKKSGFGLRSRGLFKAQDQQD</sequence>
<evidence type="ECO:0000256" key="4">
    <source>
        <dbReference type="PROSITE-ProRule" id="PRU00192"/>
    </source>
</evidence>
<dbReference type="InterPro" id="IPR008936">
    <property type="entry name" value="Rho_GTPase_activation_prot"/>
</dbReference>
<feature type="domain" description="Rho-GAP" evidence="9">
    <location>
        <begin position="566"/>
        <end position="759"/>
    </location>
</feature>
<evidence type="ECO:0008006" key="13">
    <source>
        <dbReference type="Google" id="ProtNLM"/>
    </source>
</evidence>
<dbReference type="GO" id="GO:0007165">
    <property type="term" value="P:signal transduction"/>
    <property type="evidence" value="ECO:0007669"/>
    <property type="project" value="InterPro"/>
</dbReference>
<dbReference type="Pfam" id="PF00620">
    <property type="entry name" value="RhoGAP"/>
    <property type="match status" value="1"/>
</dbReference>
<proteinExistence type="predicted"/>
<dbReference type="Gene3D" id="1.10.555.10">
    <property type="entry name" value="Rho GTPase activation protein"/>
    <property type="match status" value="1"/>
</dbReference>
<name>A0A553RIB7_9TELE</name>
<dbReference type="Pfam" id="PF00018">
    <property type="entry name" value="SH3_1"/>
    <property type="match status" value="1"/>
</dbReference>